<feature type="region of interest" description="Disordered" evidence="1">
    <location>
        <begin position="224"/>
        <end position="243"/>
    </location>
</feature>
<feature type="compositionally biased region" description="Low complexity" evidence="1">
    <location>
        <begin position="344"/>
        <end position="358"/>
    </location>
</feature>
<proteinExistence type="predicted"/>
<name>A0A9Q0LSC9_ANAIG</name>
<sequence>MSSGDGEAFVCLVIVFCWLAFGFIGGFIWLGVDQAYVSKFEKTDCKVVDKYLDYTVYQNSNDDCFGADTLNYISRFQVTYSADGNDYEEISCWFGQECETSRGKSCSIKGCSSGRKEGVCRRYIHTKKSDFYTKFEVGKTYDCWYWKDDPRYSTLKLAKPSYLWSLFLWIPSGLFWIIVFIYYCGGNLVDCCSCNSSSEGCLAAVFCCKCGKRKRTTRTYNYDSKPQIPKPIPKETTKEAKVKETKISDSDYDSSSTISSDSYFDSDSEKMRIKEELRKAKKIEKENNELPLQNIDSQKDITINYDFKPEYQENQIETIDYELKPEDSQNHIGPINYNIGNIAPDNQDPNSNQQNKEF</sequence>
<feature type="compositionally biased region" description="Basic and acidic residues" evidence="1">
    <location>
        <begin position="232"/>
        <end position="243"/>
    </location>
</feature>
<dbReference type="EMBL" id="JAPDFW010000060">
    <property type="protein sequence ID" value="KAJ5076598.1"/>
    <property type="molecule type" value="Genomic_DNA"/>
</dbReference>
<dbReference type="AlphaFoldDB" id="A0A9Q0LSC9"/>
<feature type="transmembrane region" description="Helical" evidence="2">
    <location>
        <begin position="6"/>
        <end position="32"/>
    </location>
</feature>
<evidence type="ECO:0008006" key="5">
    <source>
        <dbReference type="Google" id="ProtNLM"/>
    </source>
</evidence>
<keyword evidence="2" id="KW-0812">Transmembrane</keyword>
<protein>
    <recommendedName>
        <fullName evidence="5">Transmembrane protein</fullName>
    </recommendedName>
</protein>
<reference evidence="3" key="1">
    <citation type="submission" date="2022-10" db="EMBL/GenBank/DDBJ databases">
        <title>Novel sulphate-reducing endosymbionts in the free-living metamonad Anaeramoeba.</title>
        <authorList>
            <person name="Jerlstrom-Hultqvist J."/>
            <person name="Cepicka I."/>
            <person name="Gallot-Lavallee L."/>
            <person name="Salas-Leiva D."/>
            <person name="Curtis B.A."/>
            <person name="Zahonova K."/>
            <person name="Pipaliya S."/>
            <person name="Dacks J."/>
            <person name="Roger A.J."/>
        </authorList>
    </citation>
    <scope>NUCLEOTIDE SEQUENCE</scope>
    <source>
        <strain evidence="3">BMAN</strain>
    </source>
</reference>
<evidence type="ECO:0000256" key="2">
    <source>
        <dbReference type="SAM" id="Phobius"/>
    </source>
</evidence>
<keyword evidence="2" id="KW-1133">Transmembrane helix</keyword>
<evidence type="ECO:0000256" key="1">
    <source>
        <dbReference type="SAM" id="MobiDB-lite"/>
    </source>
</evidence>
<accession>A0A9Q0LSC9</accession>
<evidence type="ECO:0000313" key="4">
    <source>
        <dbReference type="Proteomes" id="UP001149090"/>
    </source>
</evidence>
<keyword evidence="4" id="KW-1185">Reference proteome</keyword>
<feature type="region of interest" description="Disordered" evidence="1">
    <location>
        <begin position="327"/>
        <end position="358"/>
    </location>
</feature>
<dbReference type="Proteomes" id="UP001149090">
    <property type="component" value="Unassembled WGS sequence"/>
</dbReference>
<gene>
    <name evidence="3" type="ORF">M0811_06178</name>
</gene>
<keyword evidence="2" id="KW-0472">Membrane</keyword>
<organism evidence="3 4">
    <name type="scientific">Anaeramoeba ignava</name>
    <name type="common">Anaerobic marine amoeba</name>
    <dbReference type="NCBI Taxonomy" id="1746090"/>
    <lineage>
        <taxon>Eukaryota</taxon>
        <taxon>Metamonada</taxon>
        <taxon>Anaeramoebidae</taxon>
        <taxon>Anaeramoeba</taxon>
    </lineage>
</organism>
<evidence type="ECO:0000313" key="3">
    <source>
        <dbReference type="EMBL" id="KAJ5076598.1"/>
    </source>
</evidence>
<comment type="caution">
    <text evidence="3">The sequence shown here is derived from an EMBL/GenBank/DDBJ whole genome shotgun (WGS) entry which is preliminary data.</text>
</comment>
<feature type="transmembrane region" description="Helical" evidence="2">
    <location>
        <begin position="161"/>
        <end position="183"/>
    </location>
</feature>